<dbReference type="Pfam" id="PF00505">
    <property type="entry name" value="HMG_box"/>
    <property type="match status" value="1"/>
</dbReference>
<dbReference type="SUPFAM" id="SSF47095">
    <property type="entry name" value="HMG-box"/>
    <property type="match status" value="1"/>
</dbReference>
<dbReference type="PANTHER" id="PTHR10270:SF323">
    <property type="entry name" value="TRANSCRIPTION FACTOR SOX-14-RELATED"/>
    <property type="match status" value="1"/>
</dbReference>
<dbReference type="SMART" id="SM00398">
    <property type="entry name" value="HMG"/>
    <property type="match status" value="1"/>
</dbReference>
<dbReference type="GO" id="GO:0030182">
    <property type="term" value="P:neuron differentiation"/>
    <property type="evidence" value="ECO:0007669"/>
    <property type="project" value="TreeGrafter"/>
</dbReference>
<dbReference type="InterPro" id="IPR050140">
    <property type="entry name" value="SRY-related_HMG-box_TF-like"/>
</dbReference>
<reference evidence="4 5" key="1">
    <citation type="journal article" date="2018" name="Sci. Rep.">
        <title>Comparative analysis of the Pocillopora damicornis genome highlights role of immune system in coral evolution.</title>
        <authorList>
            <person name="Cunning R."/>
            <person name="Bay R.A."/>
            <person name="Gillette P."/>
            <person name="Baker A.C."/>
            <person name="Traylor-Knowles N."/>
        </authorList>
    </citation>
    <scope>NUCLEOTIDE SEQUENCE [LARGE SCALE GENOMIC DNA]</scope>
    <source>
        <strain evidence="4">RSMAS</strain>
        <tissue evidence="4">Whole animal</tissue>
    </source>
</reference>
<dbReference type="GO" id="GO:0001228">
    <property type="term" value="F:DNA-binding transcription activator activity, RNA polymerase II-specific"/>
    <property type="evidence" value="ECO:0007669"/>
    <property type="project" value="TreeGrafter"/>
</dbReference>
<dbReference type="STRING" id="46731.A0A3M6UVV8"/>
<feature type="DNA-binding region" description="HMG box" evidence="2">
    <location>
        <begin position="112"/>
        <end position="180"/>
    </location>
</feature>
<proteinExistence type="predicted"/>
<sequence>MATVASGMNNAIPNGPELGEVKIEKVDQIKTSDQNFNWKITTTVPSYNDANSLNTTTTVTENTSSDNSNNVVVAECPQIDAATLKLATLPMKTQIMPGPYSEVQLPKKENHVKRPMNSFMVWAQSARRKLAEQYPHVHNAELSKMLGKLWRMLPPAEKQPYVDEAARLDKRHKEEFPDYKYRPRRKQKPMKRPYVQTRVAVTPGWPAGQAQTPIAMNGTATIAAQNGTFPTTALTQNSQVAQVFPQGIQTVPVQAVNNGGTVTYAPIGSVGYVPTTPIPGGSMILRPTFVTTAVTNPTSIQPAASVTVQAVRSTVATTLATPSYAIPLTQYAGAPIIVSSGVNNLVNSTDNTNMATEKPTENVPLATISIPASMAGPMNNHFATIAAAGLVAPNSDPVQPKTSESQHAVDNNSVLTVSVSRNGTENQVDASNAEHPQSIEVKTAEGCRI</sequence>
<evidence type="ECO:0000256" key="2">
    <source>
        <dbReference type="PROSITE-ProRule" id="PRU00267"/>
    </source>
</evidence>
<dbReference type="Gene3D" id="1.10.30.10">
    <property type="entry name" value="High mobility group box domain"/>
    <property type="match status" value="1"/>
</dbReference>
<evidence type="ECO:0000259" key="3">
    <source>
        <dbReference type="PROSITE" id="PS50118"/>
    </source>
</evidence>
<dbReference type="FunFam" id="1.10.30.10:FF:000051">
    <property type="entry name" value="Transcription factor Sox-10"/>
    <property type="match status" value="1"/>
</dbReference>
<dbReference type="OrthoDB" id="6247875at2759"/>
<dbReference type="CDD" id="cd22031">
    <property type="entry name" value="HMG-box_SoxE"/>
    <property type="match status" value="1"/>
</dbReference>
<comment type="caution">
    <text evidence="4">The sequence shown here is derived from an EMBL/GenBank/DDBJ whole genome shotgun (WGS) entry which is preliminary data.</text>
</comment>
<keyword evidence="2" id="KW-0539">Nucleus</keyword>
<keyword evidence="5" id="KW-1185">Reference proteome</keyword>
<dbReference type="AlphaFoldDB" id="A0A3M6UVV8"/>
<evidence type="ECO:0000313" key="5">
    <source>
        <dbReference type="Proteomes" id="UP000275408"/>
    </source>
</evidence>
<dbReference type="GO" id="GO:0005634">
    <property type="term" value="C:nucleus"/>
    <property type="evidence" value="ECO:0007669"/>
    <property type="project" value="UniProtKB-UniRule"/>
</dbReference>
<dbReference type="Proteomes" id="UP000275408">
    <property type="component" value="Unassembled WGS sequence"/>
</dbReference>
<dbReference type="InterPro" id="IPR036910">
    <property type="entry name" value="HMG_box_dom_sf"/>
</dbReference>
<feature type="domain" description="HMG box" evidence="3">
    <location>
        <begin position="112"/>
        <end position="180"/>
    </location>
</feature>
<name>A0A3M6UVV8_POCDA</name>
<dbReference type="GO" id="GO:0000978">
    <property type="term" value="F:RNA polymerase II cis-regulatory region sequence-specific DNA binding"/>
    <property type="evidence" value="ECO:0007669"/>
    <property type="project" value="TreeGrafter"/>
</dbReference>
<dbReference type="OMA" id="DQNFNWK"/>
<accession>A0A3M6UVV8</accession>
<dbReference type="PROSITE" id="PS50118">
    <property type="entry name" value="HMG_BOX_2"/>
    <property type="match status" value="1"/>
</dbReference>
<dbReference type="InterPro" id="IPR009071">
    <property type="entry name" value="HMG_box_dom"/>
</dbReference>
<dbReference type="PANTHER" id="PTHR10270">
    <property type="entry name" value="SOX TRANSCRIPTION FACTOR"/>
    <property type="match status" value="1"/>
</dbReference>
<dbReference type="EMBL" id="RCHS01000623">
    <property type="protein sequence ID" value="RMX57674.1"/>
    <property type="molecule type" value="Genomic_DNA"/>
</dbReference>
<keyword evidence="1 2" id="KW-0238">DNA-binding</keyword>
<evidence type="ECO:0000313" key="4">
    <source>
        <dbReference type="EMBL" id="RMX57674.1"/>
    </source>
</evidence>
<protein>
    <recommendedName>
        <fullName evidence="3">HMG box domain-containing protein</fullName>
    </recommendedName>
</protein>
<dbReference type="GO" id="GO:0000122">
    <property type="term" value="P:negative regulation of transcription by RNA polymerase II"/>
    <property type="evidence" value="ECO:0007669"/>
    <property type="project" value="TreeGrafter"/>
</dbReference>
<organism evidence="4 5">
    <name type="scientific">Pocillopora damicornis</name>
    <name type="common">Cauliflower coral</name>
    <name type="synonym">Millepora damicornis</name>
    <dbReference type="NCBI Taxonomy" id="46731"/>
    <lineage>
        <taxon>Eukaryota</taxon>
        <taxon>Metazoa</taxon>
        <taxon>Cnidaria</taxon>
        <taxon>Anthozoa</taxon>
        <taxon>Hexacorallia</taxon>
        <taxon>Scleractinia</taxon>
        <taxon>Astrocoeniina</taxon>
        <taxon>Pocilloporidae</taxon>
        <taxon>Pocillopora</taxon>
    </lineage>
</organism>
<evidence type="ECO:0000256" key="1">
    <source>
        <dbReference type="ARBA" id="ARBA00023125"/>
    </source>
</evidence>
<gene>
    <name evidence="4" type="ORF">pdam_00004985</name>
</gene>